<keyword evidence="2" id="KW-0540">Nuclease</keyword>
<dbReference type="SUPFAM" id="SSF53098">
    <property type="entry name" value="Ribonuclease H-like"/>
    <property type="match status" value="1"/>
</dbReference>
<dbReference type="HOGENOM" id="CLU_416716_0_0_11"/>
<dbReference type="EMBL" id="CM000950">
    <property type="protein sequence ID" value="EFH31608.1"/>
    <property type="molecule type" value="Genomic_DNA"/>
</dbReference>
<dbReference type="eggNOG" id="COG2310">
    <property type="taxonomic scope" value="Bacteria"/>
</dbReference>
<dbReference type="Gene3D" id="3.30.420.10">
    <property type="entry name" value="Ribonuclease H-like superfamily/Ribonuclease H"/>
    <property type="match status" value="1"/>
</dbReference>
<dbReference type="InterPro" id="IPR001357">
    <property type="entry name" value="BRCT_dom"/>
</dbReference>
<evidence type="ECO:0000259" key="5">
    <source>
        <dbReference type="SMART" id="SM00479"/>
    </source>
</evidence>
<sequence>MTLAAADLDVSNLPAYAHDWALVDVETSGLVARRDRVLSVAVVTVGPDGAQTGEFSTLLDPGCDPGPVHVHGLTAERLHGAPAFEEVAQRISQMLEGRVLVAHNAQFDYDFLAHEFARAGVSLPVARRLCTLALNRRVDPPTQDLRLGTLAAHYGVPQLRAHDALDDTRVLAGVLRASLREAARLDLRLPFVACPPRQDARFTPSPPKTPCAYRNPGRMAMGGPLVQGMKIAVTGPTAMSRPELVARAVAAGLNVMGSVSRHTGVLVTNDRSSGSAKARRAVAEGVPVIDEQEFLRLLEDVRPGTAHETSTDAAPETAVLVTAAPPASVPVAATPVTETASAAPGPAARRSTPAAPVPAVPAAPVPAVPAARKPAATAPAPTEPVPPAREAAPARPLRGQRVLVLGGSHPEEASARARVVELGGAAAINLSSGVTDVVLLAGAEADRRMRRIATLLIPAYEEAWLDAPVVAPVPDWSERRQGPQVLPRGGVVDLPDRRAGSLWSVSATWAQQTTCEIDLVAFLVDEDDQVTCDEHFVFYGAPESPDGAVRLLTDGPTEQTVTADLGALPPAVRRVVVAAAIDGTPTFGDVGAVQVTTGPGGSAAPLAQAALDAATTERTLLLAELYRRGPLWRFRAVGQGYDHGLAALARGYGVDVAD</sequence>
<dbReference type="Gene3D" id="2.60.60.30">
    <property type="entry name" value="sav2460 like domains"/>
    <property type="match status" value="1"/>
</dbReference>
<feature type="compositionally biased region" description="Low complexity" evidence="3">
    <location>
        <begin position="368"/>
        <end position="380"/>
    </location>
</feature>
<dbReference type="CDD" id="cd06127">
    <property type="entry name" value="DEDDh"/>
    <property type="match status" value="1"/>
</dbReference>
<protein>
    <submittedName>
        <fullName evidence="6">Predicted protein</fullName>
    </submittedName>
</protein>
<dbReference type="SMART" id="SM00479">
    <property type="entry name" value="EXOIII"/>
    <property type="match status" value="1"/>
</dbReference>
<dbReference type="eggNOG" id="COG0847">
    <property type="taxonomic scope" value="Bacteria"/>
</dbReference>
<proteinExistence type="inferred from homology"/>
<reference evidence="7" key="1">
    <citation type="submission" date="2008-02" db="EMBL/GenBank/DDBJ databases">
        <authorList>
            <consortium name="The Broad Institute Genome Sequencing Platform"/>
            <person name="Fischbach M."/>
            <person name="Ward D."/>
            <person name="Young S."/>
            <person name="Jaffe D."/>
            <person name="Gnerre S."/>
            <person name="Berlin A."/>
            <person name="Heiman D."/>
            <person name="Hepburn T."/>
            <person name="Sykes S."/>
            <person name="Alvarado L."/>
            <person name="Kodira C.D."/>
            <person name="Straight P."/>
            <person name="Clardy J."/>
            <person name="Hung D."/>
            <person name="Kolter R."/>
            <person name="Mekalanos J."/>
            <person name="Walker S."/>
            <person name="Walsh C.T."/>
            <person name="Lander E."/>
            <person name="Galagan J."/>
            <person name="Nusbaum C."/>
            <person name="Birren B."/>
        </authorList>
    </citation>
    <scope>NUCLEOTIDE SEQUENCE [LARGE SCALE GENOMIC DNA]</scope>
    <source>
        <strain evidence="7">ATCC 25486 / DSM 40338 / CBS 914.69 / JCM 4507 / NBRC 13074 / NRRL 2958 / 5647</strain>
    </source>
</reference>
<feature type="domain" description="Exonuclease" evidence="5">
    <location>
        <begin position="19"/>
        <end position="184"/>
    </location>
</feature>
<dbReference type="InterPro" id="IPR013520">
    <property type="entry name" value="Ribonucl_H"/>
</dbReference>
<dbReference type="Proteomes" id="UP000002805">
    <property type="component" value="Chromosome"/>
</dbReference>
<comment type="similarity">
    <text evidence="1">Belongs to the CAPAB/TerDEXZ family.</text>
</comment>
<evidence type="ECO:0000256" key="2">
    <source>
        <dbReference type="ARBA" id="ARBA00022839"/>
    </source>
</evidence>
<feature type="domain" description="BRCT" evidence="4">
    <location>
        <begin position="223"/>
        <end position="301"/>
    </location>
</feature>
<dbReference type="NCBIfam" id="TIGR00573">
    <property type="entry name" value="dnaq"/>
    <property type="match status" value="1"/>
</dbReference>
<accession>D6X739</accession>
<dbReference type="InterPro" id="IPR036420">
    <property type="entry name" value="BRCT_dom_sf"/>
</dbReference>
<organism evidence="6 7">
    <name type="scientific">Streptomyces pristinaespiralis (strain ATCC 25486 / DSM 40338 / CBS 914.69 / JCM 4507 / KCC S-0507 / NBRC 13074 / NRRL 2958 / 5647)</name>
    <dbReference type="NCBI Taxonomy" id="457429"/>
    <lineage>
        <taxon>Bacteria</taxon>
        <taxon>Bacillati</taxon>
        <taxon>Actinomycetota</taxon>
        <taxon>Actinomycetes</taxon>
        <taxon>Kitasatosporales</taxon>
        <taxon>Streptomycetaceae</taxon>
        <taxon>Streptomyces</taxon>
    </lineage>
</organism>
<evidence type="ECO:0000313" key="7">
    <source>
        <dbReference type="Proteomes" id="UP000002805"/>
    </source>
</evidence>
<dbReference type="PANTHER" id="PTHR32097:SF4">
    <property type="entry name" value="GENERAL STRESS PROTEIN 16U"/>
    <property type="match status" value="1"/>
</dbReference>
<dbReference type="Pfam" id="PF00929">
    <property type="entry name" value="RNase_T"/>
    <property type="match status" value="1"/>
</dbReference>
<dbReference type="CDD" id="cd17748">
    <property type="entry name" value="BRCT_DNA_ligase_like"/>
    <property type="match status" value="1"/>
</dbReference>
<dbReference type="SMART" id="SM00292">
    <property type="entry name" value="BRCT"/>
    <property type="match status" value="1"/>
</dbReference>
<dbReference type="Gene3D" id="3.40.50.10190">
    <property type="entry name" value="BRCT domain"/>
    <property type="match status" value="1"/>
</dbReference>
<dbReference type="RefSeq" id="WP_005317462.1">
    <property type="nucleotide sequence ID" value="NZ_CM000950.1"/>
</dbReference>
<dbReference type="InterPro" id="IPR003325">
    <property type="entry name" value="TerD"/>
</dbReference>
<dbReference type="InterPro" id="IPR012337">
    <property type="entry name" value="RNaseH-like_sf"/>
</dbReference>
<reference evidence="7" key="2">
    <citation type="submission" date="2009-10" db="EMBL/GenBank/DDBJ databases">
        <title>The genome sequence of Streptomyces pristinaespiralis strain ATCC 25486.</title>
        <authorList>
            <consortium name="The Broad Institute Genome Sequencing Platform"/>
            <consortium name="Broad Institute Microbial Sequencing Center"/>
            <person name="Fischbach M."/>
            <person name="Godfrey P."/>
            <person name="Ward D."/>
            <person name="Young S."/>
            <person name="Zeng Q."/>
            <person name="Koehrsen M."/>
            <person name="Alvarado L."/>
            <person name="Berlin A.M."/>
            <person name="Bochicchio J."/>
            <person name="Borenstein D."/>
            <person name="Chapman S.B."/>
            <person name="Chen Z."/>
            <person name="Engels R."/>
            <person name="Freedman E."/>
            <person name="Gellesch M."/>
            <person name="Goldberg J."/>
            <person name="Griggs A."/>
            <person name="Gujja S."/>
            <person name="Heilman E.R."/>
            <person name="Heiman D.I."/>
            <person name="Hepburn T.A."/>
            <person name="Howarth C."/>
            <person name="Jen D."/>
            <person name="Larson L."/>
            <person name="Lewis B."/>
            <person name="Mehta T."/>
            <person name="Park D."/>
            <person name="Pearson M."/>
            <person name="Richards J."/>
            <person name="Roberts A."/>
            <person name="Saif S."/>
            <person name="Shea T.D."/>
            <person name="Shenoy N."/>
            <person name="Sisk P."/>
            <person name="Stolte C."/>
            <person name="Sykes S.N."/>
            <person name="Thomson T."/>
            <person name="Walk T."/>
            <person name="White J."/>
            <person name="Yandava C."/>
            <person name="Straight P."/>
            <person name="Clardy J."/>
            <person name="Hung D."/>
            <person name="Kolter R."/>
            <person name="Mekalanos J."/>
            <person name="Walker S."/>
            <person name="Walsh C.T."/>
            <person name="Wieland-Brown L.C."/>
            <person name="Haas B."/>
            <person name="Nusbaum C."/>
            <person name="Birren B."/>
        </authorList>
    </citation>
    <scope>NUCLEOTIDE SEQUENCE [LARGE SCALE GENOMIC DNA]</scope>
    <source>
        <strain evidence="7">ATCC 25486 / DSM 40338 / CBS 914.69 / JCM 4507 / NBRC 13074 / NRRL 2958 / 5647</strain>
    </source>
</reference>
<keyword evidence="2" id="KW-0269">Exonuclease</keyword>
<evidence type="ECO:0000256" key="3">
    <source>
        <dbReference type="SAM" id="MobiDB-lite"/>
    </source>
</evidence>
<feature type="region of interest" description="Disordered" evidence="3">
    <location>
        <begin position="340"/>
        <end position="396"/>
    </location>
</feature>
<dbReference type="Pfam" id="PF00533">
    <property type="entry name" value="BRCT"/>
    <property type="match status" value="1"/>
</dbReference>
<dbReference type="PANTHER" id="PTHR32097">
    <property type="entry name" value="CAMP-BINDING PROTEIN 1-RELATED"/>
    <property type="match status" value="1"/>
</dbReference>
<dbReference type="GO" id="GO:0003887">
    <property type="term" value="F:DNA-directed DNA polymerase activity"/>
    <property type="evidence" value="ECO:0007669"/>
    <property type="project" value="InterPro"/>
</dbReference>
<feature type="compositionally biased region" description="Pro residues" evidence="3">
    <location>
        <begin position="355"/>
        <end position="367"/>
    </location>
</feature>
<dbReference type="SUPFAM" id="SSF52113">
    <property type="entry name" value="BRCT domain"/>
    <property type="match status" value="1"/>
</dbReference>
<dbReference type="CDD" id="cd06974">
    <property type="entry name" value="TerD_like"/>
    <property type="match status" value="1"/>
</dbReference>
<evidence type="ECO:0000259" key="4">
    <source>
        <dbReference type="SMART" id="SM00292"/>
    </source>
</evidence>
<dbReference type="InterPro" id="IPR006054">
    <property type="entry name" value="DnaQ"/>
</dbReference>
<dbReference type="InterPro" id="IPR051324">
    <property type="entry name" value="Stress/Tellurium_Resist"/>
</dbReference>
<gene>
    <name evidence="6" type="ORF">SSDG_06855</name>
</gene>
<evidence type="ECO:0000256" key="1">
    <source>
        <dbReference type="ARBA" id="ARBA00008775"/>
    </source>
</evidence>
<dbReference type="FunFam" id="3.30.420.10:FF:000045">
    <property type="entry name" value="3'-5' exonuclease DinG"/>
    <property type="match status" value="1"/>
</dbReference>
<dbReference type="GO" id="GO:0006260">
    <property type="term" value="P:DNA replication"/>
    <property type="evidence" value="ECO:0007669"/>
    <property type="project" value="InterPro"/>
</dbReference>
<keyword evidence="7" id="KW-1185">Reference proteome</keyword>
<dbReference type="InterPro" id="IPR036397">
    <property type="entry name" value="RNaseH_sf"/>
</dbReference>
<dbReference type="GO" id="GO:0003677">
    <property type="term" value="F:DNA binding"/>
    <property type="evidence" value="ECO:0007669"/>
    <property type="project" value="InterPro"/>
</dbReference>
<keyword evidence="2" id="KW-0378">Hydrolase</keyword>
<evidence type="ECO:0000313" key="6">
    <source>
        <dbReference type="EMBL" id="EFH31608.1"/>
    </source>
</evidence>
<dbReference type="GO" id="GO:0004527">
    <property type="term" value="F:exonuclease activity"/>
    <property type="evidence" value="ECO:0007669"/>
    <property type="project" value="UniProtKB-KW"/>
</dbReference>
<name>D6X739_STRE2</name>
<dbReference type="AlphaFoldDB" id="D6X739"/>
<dbReference type="Pfam" id="PF02342">
    <property type="entry name" value="TerD"/>
    <property type="match status" value="1"/>
</dbReference>
<feature type="compositionally biased region" description="Low complexity" evidence="3">
    <location>
        <begin position="340"/>
        <end position="354"/>
    </location>
</feature>